<gene>
    <name evidence="2" type="ORF">CD32_14565</name>
</gene>
<evidence type="ECO:0000313" key="3">
    <source>
        <dbReference type="Proteomes" id="UP000030437"/>
    </source>
</evidence>
<evidence type="ECO:0000313" key="2">
    <source>
        <dbReference type="EMBL" id="KGR83913.1"/>
    </source>
</evidence>
<comment type="caution">
    <text evidence="2">The sequence shown here is derived from an EMBL/GenBank/DDBJ whole genome shotgun (WGS) entry which is preliminary data.</text>
</comment>
<proteinExistence type="predicted"/>
<keyword evidence="1" id="KW-0812">Transmembrane</keyword>
<dbReference type="OrthoDB" id="2454818at2"/>
<sequence>MNAIWWGACIIVAVLCGIAAYSTVAVAKHIGRRDATHDTISQAVARHPFLLNPIIMMYFVVGIFMAIIIFYYHAASS</sequence>
<dbReference type="EMBL" id="JPVP01000057">
    <property type="protein sequence ID" value="KGR83913.1"/>
    <property type="molecule type" value="Genomic_DNA"/>
</dbReference>
<reference evidence="2 3" key="1">
    <citation type="submission" date="2014-02" db="EMBL/GenBank/DDBJ databases">
        <title>Draft genome sequence of Lysinibacillus odysseyi NBRC 100172.</title>
        <authorList>
            <person name="Zhang F."/>
            <person name="Wang G."/>
            <person name="Zhang L."/>
        </authorList>
    </citation>
    <scope>NUCLEOTIDE SEQUENCE [LARGE SCALE GENOMIC DNA]</scope>
    <source>
        <strain evidence="2 3">NBRC 100172</strain>
    </source>
</reference>
<feature type="transmembrane region" description="Helical" evidence="1">
    <location>
        <begin position="51"/>
        <end position="72"/>
    </location>
</feature>
<organism evidence="2 3">
    <name type="scientific">Lysinibacillus odysseyi 34hs-1 = NBRC 100172</name>
    <dbReference type="NCBI Taxonomy" id="1220589"/>
    <lineage>
        <taxon>Bacteria</taxon>
        <taxon>Bacillati</taxon>
        <taxon>Bacillota</taxon>
        <taxon>Bacilli</taxon>
        <taxon>Bacillales</taxon>
        <taxon>Bacillaceae</taxon>
        <taxon>Lysinibacillus</taxon>
    </lineage>
</organism>
<protein>
    <submittedName>
        <fullName evidence="2">Uncharacterized protein</fullName>
    </submittedName>
</protein>
<dbReference type="RefSeq" id="WP_036155859.1">
    <property type="nucleotide sequence ID" value="NZ_AVCX01000004.1"/>
</dbReference>
<dbReference type="Proteomes" id="UP000030437">
    <property type="component" value="Unassembled WGS sequence"/>
</dbReference>
<evidence type="ECO:0000256" key="1">
    <source>
        <dbReference type="SAM" id="Phobius"/>
    </source>
</evidence>
<keyword evidence="1" id="KW-0472">Membrane</keyword>
<keyword evidence="3" id="KW-1185">Reference proteome</keyword>
<accession>A0A0A3IM84</accession>
<keyword evidence="1" id="KW-1133">Transmembrane helix</keyword>
<name>A0A0A3IM84_9BACI</name>
<dbReference type="AlphaFoldDB" id="A0A0A3IM84"/>